<dbReference type="GO" id="GO:0006355">
    <property type="term" value="P:regulation of DNA-templated transcription"/>
    <property type="evidence" value="ECO:0007669"/>
    <property type="project" value="InterPro"/>
</dbReference>
<evidence type="ECO:0000256" key="3">
    <source>
        <dbReference type="ARBA" id="ARBA00023163"/>
    </source>
</evidence>
<sequence>MLNINSPSSFRLVCEISMKTHSSSPSAETMPAHLLEETTALITAMEAAQTEADILRLVLVYISRFGATNVLAGTMPPIGDTKRQQVGHILLNAWPTDWISRYFSNDYLRHDPTIDMVKEQHAPFFWRDIEGWRLQNTRARDVMGEAGEFGLREGFTIALQTFDGTVIGFSIGGEHLEIKEQERGGLQLLATFAVDRAFQLRDLDQLPLLKGVTPRERRALQLAADGLRDHEIAVRMGITHHGAEKHLRSVRDKLEAKNTTNAIAIAIRLGLIR</sequence>
<protein>
    <submittedName>
        <fullName evidence="5">LuxR family transcriptional regulator</fullName>
    </submittedName>
</protein>
<dbReference type="PANTHER" id="PTHR44688">
    <property type="entry name" value="DNA-BINDING TRANSCRIPTIONAL ACTIVATOR DEVR_DOSR"/>
    <property type="match status" value="1"/>
</dbReference>
<dbReference type="PROSITE" id="PS50043">
    <property type="entry name" value="HTH_LUXR_2"/>
    <property type="match status" value="1"/>
</dbReference>
<dbReference type="Gene3D" id="1.10.10.10">
    <property type="entry name" value="Winged helix-like DNA-binding domain superfamily/Winged helix DNA-binding domain"/>
    <property type="match status" value="1"/>
</dbReference>
<evidence type="ECO:0000313" key="6">
    <source>
        <dbReference type="Proteomes" id="UP000251205"/>
    </source>
</evidence>
<dbReference type="Proteomes" id="UP000251205">
    <property type="component" value="Unassembled WGS sequence"/>
</dbReference>
<dbReference type="InterPro" id="IPR036388">
    <property type="entry name" value="WH-like_DNA-bd_sf"/>
</dbReference>
<dbReference type="GO" id="GO:0003677">
    <property type="term" value="F:DNA binding"/>
    <property type="evidence" value="ECO:0007669"/>
    <property type="project" value="UniProtKB-KW"/>
</dbReference>
<evidence type="ECO:0000256" key="1">
    <source>
        <dbReference type="ARBA" id="ARBA00023015"/>
    </source>
</evidence>
<organism evidence="5 6">
    <name type="scientific">Rhizobium tropici</name>
    <dbReference type="NCBI Taxonomy" id="398"/>
    <lineage>
        <taxon>Bacteria</taxon>
        <taxon>Pseudomonadati</taxon>
        <taxon>Pseudomonadota</taxon>
        <taxon>Alphaproteobacteria</taxon>
        <taxon>Hyphomicrobiales</taxon>
        <taxon>Rhizobiaceae</taxon>
        <taxon>Rhizobium/Agrobacterium group</taxon>
        <taxon>Rhizobium</taxon>
    </lineage>
</organism>
<comment type="caution">
    <text evidence="5">The sequence shown here is derived from an EMBL/GenBank/DDBJ whole genome shotgun (WGS) entry which is preliminary data.</text>
</comment>
<keyword evidence="3" id="KW-0804">Transcription</keyword>
<dbReference type="InterPro" id="IPR016032">
    <property type="entry name" value="Sig_transdc_resp-reg_C-effctor"/>
</dbReference>
<dbReference type="CDD" id="cd06170">
    <property type="entry name" value="LuxR_C_like"/>
    <property type="match status" value="1"/>
</dbReference>
<dbReference type="EMBL" id="QMKK01000054">
    <property type="protein sequence ID" value="RAX38052.1"/>
    <property type="molecule type" value="Genomic_DNA"/>
</dbReference>
<dbReference type="InterPro" id="IPR005143">
    <property type="entry name" value="TF_LuxR_autoind-bd_dom"/>
</dbReference>
<accession>A0A329Y808</accession>
<dbReference type="PANTHER" id="PTHR44688:SF16">
    <property type="entry name" value="DNA-BINDING TRANSCRIPTIONAL ACTIVATOR DEVR_DOSR"/>
    <property type="match status" value="1"/>
</dbReference>
<dbReference type="SMART" id="SM00421">
    <property type="entry name" value="HTH_LUXR"/>
    <property type="match status" value="1"/>
</dbReference>
<name>A0A329Y808_RHITR</name>
<feature type="domain" description="HTH luxR-type" evidence="4">
    <location>
        <begin position="202"/>
        <end position="270"/>
    </location>
</feature>
<evidence type="ECO:0000259" key="4">
    <source>
        <dbReference type="PROSITE" id="PS50043"/>
    </source>
</evidence>
<dbReference type="InterPro" id="IPR036693">
    <property type="entry name" value="TF_LuxR_autoind-bd_dom_sf"/>
</dbReference>
<dbReference type="InterPro" id="IPR000792">
    <property type="entry name" value="Tscrpt_reg_LuxR_C"/>
</dbReference>
<dbReference type="AlphaFoldDB" id="A0A329Y808"/>
<keyword evidence="2" id="KW-0238">DNA-binding</keyword>
<dbReference type="SUPFAM" id="SSF46894">
    <property type="entry name" value="C-terminal effector domain of the bipartite response regulators"/>
    <property type="match status" value="1"/>
</dbReference>
<dbReference type="SUPFAM" id="SSF75516">
    <property type="entry name" value="Pheromone-binding domain of LuxR-like quorum-sensing transcription factors"/>
    <property type="match status" value="1"/>
</dbReference>
<reference evidence="5 6" key="1">
    <citation type="submission" date="2018-06" db="EMBL/GenBank/DDBJ databases">
        <title>Whole Genome Sequence of an efficient microsymbiont, Rhizobium tropici.</title>
        <authorList>
            <person name="Srinivasan R."/>
            <person name="Singh H.V."/>
            <person name="Srivastava R."/>
            <person name="Kumari B."/>
            <person name="Radhakrishna A."/>
        </authorList>
    </citation>
    <scope>NUCLEOTIDE SEQUENCE [LARGE SCALE GENOMIC DNA]</scope>
    <source>
        <strain evidence="5 6">IGFRI Rhizo-19</strain>
    </source>
</reference>
<gene>
    <name evidence="5" type="ORF">DQ393_25810</name>
</gene>
<proteinExistence type="predicted"/>
<evidence type="ECO:0000313" key="5">
    <source>
        <dbReference type="EMBL" id="RAX38052.1"/>
    </source>
</evidence>
<dbReference type="Pfam" id="PF00196">
    <property type="entry name" value="GerE"/>
    <property type="match status" value="1"/>
</dbReference>
<keyword evidence="1" id="KW-0805">Transcription regulation</keyword>
<dbReference type="Gene3D" id="3.30.450.80">
    <property type="entry name" value="Transcription factor LuxR-like, autoinducer-binding domain"/>
    <property type="match status" value="1"/>
</dbReference>
<dbReference type="Pfam" id="PF03472">
    <property type="entry name" value="Autoind_bind"/>
    <property type="match status" value="1"/>
</dbReference>
<dbReference type="OrthoDB" id="3170288at2"/>
<evidence type="ECO:0000256" key="2">
    <source>
        <dbReference type="ARBA" id="ARBA00023125"/>
    </source>
</evidence>